<reference evidence="2" key="1">
    <citation type="submission" date="2025-08" db="UniProtKB">
        <authorList>
            <consortium name="Ensembl"/>
        </authorList>
    </citation>
    <scope>IDENTIFICATION</scope>
</reference>
<dbReference type="PANTHER" id="PTHR31635">
    <property type="entry name" value="REVERSE TRANSCRIPTASE DOMAIN-CONTAINING PROTEIN-RELATED"/>
    <property type="match status" value="1"/>
</dbReference>
<dbReference type="Ensembl" id="ENSACLT00000073542.1">
    <property type="protein sequence ID" value="ENSACLP00000073984.1"/>
    <property type="gene ID" value="ENSACLG00000033259.1"/>
</dbReference>
<dbReference type="CDD" id="cd01650">
    <property type="entry name" value="RT_nLTR_like"/>
    <property type="match status" value="1"/>
</dbReference>
<dbReference type="Pfam" id="PF00078">
    <property type="entry name" value="RVT_1"/>
    <property type="match status" value="1"/>
</dbReference>
<dbReference type="SUPFAM" id="SSF56672">
    <property type="entry name" value="DNA/RNA polymerases"/>
    <property type="match status" value="1"/>
</dbReference>
<dbReference type="PANTHER" id="PTHR31635:SF196">
    <property type="entry name" value="REVERSE TRANSCRIPTASE DOMAIN-CONTAINING PROTEIN-RELATED"/>
    <property type="match status" value="1"/>
</dbReference>
<organism evidence="2 3">
    <name type="scientific">Astatotilapia calliptera</name>
    <name type="common">Eastern happy</name>
    <name type="synonym">Chromis callipterus</name>
    <dbReference type="NCBI Taxonomy" id="8154"/>
    <lineage>
        <taxon>Eukaryota</taxon>
        <taxon>Metazoa</taxon>
        <taxon>Chordata</taxon>
        <taxon>Craniata</taxon>
        <taxon>Vertebrata</taxon>
        <taxon>Euteleostomi</taxon>
        <taxon>Actinopterygii</taxon>
        <taxon>Neopterygii</taxon>
        <taxon>Teleostei</taxon>
        <taxon>Neoteleostei</taxon>
        <taxon>Acanthomorphata</taxon>
        <taxon>Ovalentaria</taxon>
        <taxon>Cichlomorphae</taxon>
        <taxon>Cichliformes</taxon>
        <taxon>Cichlidae</taxon>
        <taxon>African cichlids</taxon>
        <taxon>Pseudocrenilabrinae</taxon>
        <taxon>Haplochromini</taxon>
        <taxon>Astatotilapia</taxon>
    </lineage>
</organism>
<dbReference type="InterPro" id="IPR000477">
    <property type="entry name" value="RT_dom"/>
</dbReference>
<reference evidence="2" key="2">
    <citation type="submission" date="2025-09" db="UniProtKB">
        <authorList>
            <consortium name="Ensembl"/>
        </authorList>
    </citation>
    <scope>IDENTIFICATION</scope>
</reference>
<proteinExistence type="predicted"/>
<protein>
    <recommendedName>
        <fullName evidence="1">Reverse transcriptase domain-containing protein</fullName>
    </recommendedName>
</protein>
<dbReference type="AlphaFoldDB" id="A0AAX7UXD5"/>
<dbReference type="Proteomes" id="UP000265100">
    <property type="component" value="Unplaced"/>
</dbReference>
<dbReference type="GeneTree" id="ENSGT00940000163630"/>
<dbReference type="InterPro" id="IPR043502">
    <property type="entry name" value="DNA/RNA_pol_sf"/>
</dbReference>
<name>A0AAX7UXD5_ASTCA</name>
<keyword evidence="3" id="KW-1185">Reference proteome</keyword>
<evidence type="ECO:0000259" key="1">
    <source>
        <dbReference type="PROSITE" id="PS50878"/>
    </source>
</evidence>
<evidence type="ECO:0000313" key="3">
    <source>
        <dbReference type="Proteomes" id="UP000265100"/>
    </source>
</evidence>
<accession>A0AAX7UXD5</accession>
<gene>
    <name evidence="2" type="primary">AK5</name>
</gene>
<evidence type="ECO:0000313" key="2">
    <source>
        <dbReference type="Ensembl" id="ENSACLP00000073984.1"/>
    </source>
</evidence>
<dbReference type="PROSITE" id="PS50878">
    <property type="entry name" value="RT_POL"/>
    <property type="match status" value="1"/>
</dbReference>
<feature type="domain" description="Reverse transcriptase" evidence="1">
    <location>
        <begin position="118"/>
        <end position="372"/>
    </location>
</feature>
<sequence length="372" mass="42454">RKQLEESTIYQIKDPKTNILESKLEDIQKCFETFFRELYSQPNATEENCTDAFLSSLELPSLPSLKNELLTHPILAEEINAFSRLKPGKAVGPDGFSSQWYRTLRADLVPTLLKSFNYILQEGEIPPSWREATISIIPKEGKDKRECGNYRPISVLNLDYKLFTSILARRLEKFLPDLIDLDQTGFIHYRQTTDNIRRILHISTQIQKNKTQSIIGSLDTEKAFDSVRWVFLYKVLGKFGFHDKFIRVIQGLFARPSARIKVNGDLSKPFALERGCRQGCAISPLLFDLFIETFGQTIRQNHNIRGVALSGVEHKVVMFADDVLVCLEEPERSFSELMSTLSDLGKLSGYKVNISKTQVMTLNYTASVALCR</sequence>